<evidence type="ECO:0000256" key="1">
    <source>
        <dbReference type="SAM" id="Phobius"/>
    </source>
</evidence>
<name>A0ABS2HCU6_9VIBR</name>
<keyword evidence="1" id="KW-0472">Membrane</keyword>
<accession>A0ABS2HCU6</accession>
<dbReference type="InterPro" id="IPR021529">
    <property type="entry name" value="DUF2798"/>
</dbReference>
<evidence type="ECO:0000313" key="2">
    <source>
        <dbReference type="EMBL" id="MBM7034886.1"/>
    </source>
</evidence>
<gene>
    <name evidence="2" type="ORF">JQC93_00595</name>
</gene>
<comment type="caution">
    <text evidence="2">The sequence shown here is derived from an EMBL/GenBank/DDBJ whole genome shotgun (WGS) entry which is preliminary data.</text>
</comment>
<organism evidence="2 3">
    <name type="scientific">Vibrio ulleungensis</name>
    <dbReference type="NCBI Taxonomy" id="2807619"/>
    <lineage>
        <taxon>Bacteria</taxon>
        <taxon>Pseudomonadati</taxon>
        <taxon>Pseudomonadota</taxon>
        <taxon>Gammaproteobacteria</taxon>
        <taxon>Vibrionales</taxon>
        <taxon>Vibrionaceae</taxon>
        <taxon>Vibrio</taxon>
    </lineage>
</organism>
<proteinExistence type="predicted"/>
<keyword evidence="1" id="KW-1133">Transmembrane helix</keyword>
<feature type="transmembrane region" description="Helical" evidence="1">
    <location>
        <begin position="25"/>
        <end position="46"/>
    </location>
</feature>
<feature type="transmembrane region" description="Helical" evidence="1">
    <location>
        <begin position="130"/>
        <end position="155"/>
    </location>
</feature>
<dbReference type="Pfam" id="PF11391">
    <property type="entry name" value="DUF2798"/>
    <property type="match status" value="2"/>
</dbReference>
<reference evidence="2 3" key="1">
    <citation type="submission" date="2021-02" db="EMBL/GenBank/DDBJ databases">
        <authorList>
            <person name="Park J.-S."/>
        </authorList>
    </citation>
    <scope>NUCLEOTIDE SEQUENCE [LARGE SCALE GENOMIC DNA]</scope>
    <source>
        <strain evidence="2 3">188UL20-2</strain>
    </source>
</reference>
<sequence length="165" mass="17864">MNQTITVNSAEIETSATSTPLYKKILVMMGMMSLMAGTLTGVMTYMNVGLSDAFYGQWLRAFLTAAFVMAPLGFSAMTVLTKLMEKWLPNTAESKRNIIIGLIMAVFMESMMAFTTAATTIGFADSNALFSGWLSGFLAALPVGLALMVLVSTTIKPKVERFLKS</sequence>
<feature type="transmembrane region" description="Helical" evidence="1">
    <location>
        <begin position="98"/>
        <end position="124"/>
    </location>
</feature>
<dbReference type="EMBL" id="JAFEUM010000001">
    <property type="protein sequence ID" value="MBM7034886.1"/>
    <property type="molecule type" value="Genomic_DNA"/>
</dbReference>
<keyword evidence="3" id="KW-1185">Reference proteome</keyword>
<evidence type="ECO:0000313" key="3">
    <source>
        <dbReference type="Proteomes" id="UP000809621"/>
    </source>
</evidence>
<dbReference type="RefSeq" id="WP_205156541.1">
    <property type="nucleotide sequence ID" value="NZ_JAFEUM010000001.1"/>
</dbReference>
<dbReference type="Proteomes" id="UP000809621">
    <property type="component" value="Unassembled WGS sequence"/>
</dbReference>
<feature type="transmembrane region" description="Helical" evidence="1">
    <location>
        <begin position="58"/>
        <end position="77"/>
    </location>
</feature>
<keyword evidence="1" id="KW-0812">Transmembrane</keyword>
<protein>
    <submittedName>
        <fullName evidence="2">DUF2798 domain-containing protein</fullName>
    </submittedName>
</protein>